<dbReference type="Proteomes" id="UP000297693">
    <property type="component" value="Unassembled WGS sequence"/>
</dbReference>
<dbReference type="Gene3D" id="3.40.50.1820">
    <property type="entry name" value="alpha/beta hydrolase"/>
    <property type="match status" value="1"/>
</dbReference>
<dbReference type="PANTHER" id="PTHR11614">
    <property type="entry name" value="PHOSPHOLIPASE-RELATED"/>
    <property type="match status" value="1"/>
</dbReference>
<dbReference type="InterPro" id="IPR051044">
    <property type="entry name" value="MAG_DAG_Lipase"/>
</dbReference>
<accession>A0A4R9KBT0</accession>
<name>A0A4R9KBT0_9LEPT</name>
<sequence>MKSTTFTFKDDEGLDIFVYKWAPDDGKAKAAIQIAHGMAEHAARYERFATALTAMGFTVYANDHRGHGKTAGSLEKAGIYAEKDGFRKVVENMHQLTGIIKKENANTPVFLFGHSMGSFLTQGYLSLYGNEIKGCVLSGSAGPGGALVSIGHLIATIISLISGRNEKSKLLDTMSFGAFNNAFKPNRTAFDWLSRDNAEVDKYINDPWCGFICTAGFFADLTAGLLWIHKASTMKQIPTNLPIYFVAGAKDPVGAETKSISDLIGIYKKNGMADVTHKFYENARHEILNETNRDEVTKDIIAWIEAHNK</sequence>
<evidence type="ECO:0000313" key="2">
    <source>
        <dbReference type="EMBL" id="TGL62284.1"/>
    </source>
</evidence>
<reference evidence="2" key="1">
    <citation type="journal article" date="2019" name="PLoS Negl. Trop. Dis.">
        <title>Revisiting the worldwide diversity of Leptospira species in the environment.</title>
        <authorList>
            <person name="Vincent A.T."/>
            <person name="Schiettekatte O."/>
            <person name="Bourhy P."/>
            <person name="Veyrier F.J."/>
            <person name="Picardeau M."/>
        </authorList>
    </citation>
    <scope>NUCLEOTIDE SEQUENCE [LARGE SCALE GENOMIC DNA]</scope>
    <source>
        <strain evidence="2">201702476</strain>
    </source>
</reference>
<dbReference type="Pfam" id="PF12146">
    <property type="entry name" value="Hydrolase_4"/>
    <property type="match status" value="1"/>
</dbReference>
<feature type="domain" description="Serine aminopeptidase S33" evidence="1">
    <location>
        <begin position="27"/>
        <end position="292"/>
    </location>
</feature>
<gene>
    <name evidence="2" type="ORF">EHQ58_03525</name>
</gene>
<keyword evidence="3" id="KW-1185">Reference proteome</keyword>
<dbReference type="InterPro" id="IPR029058">
    <property type="entry name" value="AB_hydrolase_fold"/>
</dbReference>
<organism evidence="2 3">
    <name type="scientific">Leptospira ognonensis</name>
    <dbReference type="NCBI Taxonomy" id="2484945"/>
    <lineage>
        <taxon>Bacteria</taxon>
        <taxon>Pseudomonadati</taxon>
        <taxon>Spirochaetota</taxon>
        <taxon>Spirochaetia</taxon>
        <taxon>Leptospirales</taxon>
        <taxon>Leptospiraceae</taxon>
        <taxon>Leptospira</taxon>
    </lineage>
</organism>
<dbReference type="AlphaFoldDB" id="A0A4R9KBT0"/>
<evidence type="ECO:0000313" key="3">
    <source>
        <dbReference type="Proteomes" id="UP000297693"/>
    </source>
</evidence>
<comment type="caution">
    <text evidence="2">The sequence shown here is derived from an EMBL/GenBank/DDBJ whole genome shotgun (WGS) entry which is preliminary data.</text>
</comment>
<protein>
    <submittedName>
        <fullName evidence="2">Alpha/beta fold hydrolase</fullName>
    </submittedName>
</protein>
<dbReference type="RefSeq" id="WP_135622040.1">
    <property type="nucleotide sequence ID" value="NZ_RQGD01000010.1"/>
</dbReference>
<dbReference type="SUPFAM" id="SSF53474">
    <property type="entry name" value="alpha/beta-Hydrolases"/>
    <property type="match status" value="1"/>
</dbReference>
<proteinExistence type="predicted"/>
<dbReference type="GO" id="GO:0016787">
    <property type="term" value="F:hydrolase activity"/>
    <property type="evidence" value="ECO:0007669"/>
    <property type="project" value="UniProtKB-KW"/>
</dbReference>
<dbReference type="EMBL" id="RQGD01000010">
    <property type="protein sequence ID" value="TGL62284.1"/>
    <property type="molecule type" value="Genomic_DNA"/>
</dbReference>
<dbReference type="OrthoDB" id="252464at2"/>
<keyword evidence="2" id="KW-0378">Hydrolase</keyword>
<dbReference type="InterPro" id="IPR022742">
    <property type="entry name" value="Hydrolase_4"/>
</dbReference>
<evidence type="ECO:0000259" key="1">
    <source>
        <dbReference type="Pfam" id="PF12146"/>
    </source>
</evidence>